<dbReference type="Proteomes" id="UP000078560">
    <property type="component" value="Unassembled WGS sequence"/>
</dbReference>
<evidence type="ECO:0000313" key="2">
    <source>
        <dbReference type="Proteomes" id="UP000078560"/>
    </source>
</evidence>
<reference evidence="2" key="1">
    <citation type="submission" date="2016-05" db="EMBL/GenBank/DDBJ databases">
        <authorList>
            <person name="Naeem Raeece"/>
        </authorList>
    </citation>
    <scope>NUCLEOTIDE SEQUENCE [LARGE SCALE GENOMIC DNA]</scope>
</reference>
<name>A0A1A8VSR1_PLAOA</name>
<protein>
    <submittedName>
        <fullName evidence="1">Uncharacterized protein</fullName>
    </submittedName>
</protein>
<evidence type="ECO:0000313" key="1">
    <source>
        <dbReference type="EMBL" id="SBS81857.1"/>
    </source>
</evidence>
<organism evidence="1 2">
    <name type="scientific">Plasmodium ovale curtisi</name>
    <dbReference type="NCBI Taxonomy" id="864141"/>
    <lineage>
        <taxon>Eukaryota</taxon>
        <taxon>Sar</taxon>
        <taxon>Alveolata</taxon>
        <taxon>Apicomplexa</taxon>
        <taxon>Aconoidasida</taxon>
        <taxon>Haemosporida</taxon>
        <taxon>Plasmodiidae</taxon>
        <taxon>Plasmodium</taxon>
        <taxon>Plasmodium (Plasmodium)</taxon>
    </lineage>
</organism>
<dbReference type="AlphaFoldDB" id="A0A1A8VSR1"/>
<proteinExistence type="predicted"/>
<accession>A0A1A8VSR1</accession>
<gene>
    <name evidence="1" type="ORF">POVCU2_0012450</name>
</gene>
<dbReference type="EMBL" id="FLQU01000189">
    <property type="protein sequence ID" value="SBS81857.1"/>
    <property type="molecule type" value="Genomic_DNA"/>
</dbReference>
<sequence length="224" mass="26230">MQPQGHSRRAVSKLLDCLSHEIEQQQPKNVIHFMVDFLCKNYASHLRGFAHVWDVDAELEKEKKLVIEFFKSQKLTTEIARHFINVGFDSMESLLYVNPHILDDVEKFNKVNWLPGHKIRLQQMFSDIEENIKKFYEECEKGGPKNIPDYNLLRVSHKERIKMVVAHPAGSSFQLPHVAISNLLSCHSFLNCLCSNKHAIRYCHRSITLEEIRINRKEKMQHVV</sequence>